<feature type="transmembrane region" description="Helical" evidence="1">
    <location>
        <begin position="86"/>
        <end position="109"/>
    </location>
</feature>
<evidence type="ECO:0000313" key="3">
    <source>
        <dbReference type="Proteomes" id="UP000484164"/>
    </source>
</evidence>
<feature type="transmembrane region" description="Helical" evidence="1">
    <location>
        <begin position="179"/>
        <end position="198"/>
    </location>
</feature>
<keyword evidence="3" id="KW-1185">Reference proteome</keyword>
<dbReference type="AlphaFoldDB" id="A0A6L3ZJM1"/>
<sequence length="259" mass="29620">MNPHRISKALLILAIVVYTSRIADPLSELTRLFIGDTRILWNAIPILCMITLLYEYSFRLKVFTTFVLAVPIYTSFEYATEIKSTSIISTISTLTQLGGTQAIIALLAVWIYRDSGSSKSIYWNATSIAVFTAHLAFIYFWIDVLSARLHYTEFTFWPIYAIPLLFYLVLNSKRIGRKWMYAGLILSAFLLALSPLIVNTTFFSDQHNATIESPGLILSFFIFPVSLGYLAIIWIEVILLALTFLNLHLWCEKHRLNLE</sequence>
<comment type="caution">
    <text evidence="2">The sequence shown here is derived from an EMBL/GenBank/DDBJ whole genome shotgun (WGS) entry which is preliminary data.</text>
</comment>
<name>A0A6L3ZJM1_9FLAO</name>
<feature type="transmembrane region" description="Helical" evidence="1">
    <location>
        <begin position="154"/>
        <end position="170"/>
    </location>
</feature>
<keyword evidence="1" id="KW-0812">Transmembrane</keyword>
<keyword evidence="1" id="KW-1133">Transmembrane helix</keyword>
<dbReference type="RefSeq" id="WP_151692517.1">
    <property type="nucleotide sequence ID" value="NZ_BMGX01000002.1"/>
</dbReference>
<keyword evidence="1" id="KW-0472">Membrane</keyword>
<reference evidence="2 3" key="1">
    <citation type="submission" date="2019-10" db="EMBL/GenBank/DDBJ databases">
        <title>Genome sequence of Phaeocystidibacter marisrubri JCM30614 (type strain).</title>
        <authorList>
            <person name="Bowman J.P."/>
        </authorList>
    </citation>
    <scope>NUCLEOTIDE SEQUENCE [LARGE SCALE GENOMIC DNA]</scope>
    <source>
        <strain evidence="2 3">JCM 30614</strain>
    </source>
</reference>
<protein>
    <submittedName>
        <fullName evidence="2">Uncharacterized protein</fullName>
    </submittedName>
</protein>
<dbReference type="Proteomes" id="UP000484164">
    <property type="component" value="Unassembled WGS sequence"/>
</dbReference>
<dbReference type="EMBL" id="WBVQ01000001">
    <property type="protein sequence ID" value="KAB2817829.1"/>
    <property type="molecule type" value="Genomic_DNA"/>
</dbReference>
<proteinExistence type="predicted"/>
<evidence type="ECO:0000313" key="2">
    <source>
        <dbReference type="EMBL" id="KAB2817829.1"/>
    </source>
</evidence>
<feature type="transmembrane region" description="Helical" evidence="1">
    <location>
        <begin position="218"/>
        <end position="245"/>
    </location>
</feature>
<evidence type="ECO:0000256" key="1">
    <source>
        <dbReference type="SAM" id="Phobius"/>
    </source>
</evidence>
<gene>
    <name evidence="2" type="ORF">F8C82_05345</name>
</gene>
<feature type="transmembrane region" description="Helical" evidence="1">
    <location>
        <begin position="121"/>
        <end position="142"/>
    </location>
</feature>
<organism evidence="2 3">
    <name type="scientific">Phaeocystidibacter marisrubri</name>
    <dbReference type="NCBI Taxonomy" id="1577780"/>
    <lineage>
        <taxon>Bacteria</taxon>
        <taxon>Pseudomonadati</taxon>
        <taxon>Bacteroidota</taxon>
        <taxon>Flavobacteriia</taxon>
        <taxon>Flavobacteriales</taxon>
        <taxon>Phaeocystidibacteraceae</taxon>
        <taxon>Phaeocystidibacter</taxon>
    </lineage>
</organism>
<accession>A0A6L3ZJM1</accession>
<feature type="transmembrane region" description="Helical" evidence="1">
    <location>
        <begin position="39"/>
        <end position="56"/>
    </location>
</feature>